<dbReference type="AlphaFoldDB" id="X0S1E2"/>
<keyword evidence="2" id="KW-0413">Isomerase</keyword>
<comment type="similarity">
    <text evidence="1">Belongs to the aspartate/glutamate racemases family.</text>
</comment>
<dbReference type="Pfam" id="PF01177">
    <property type="entry name" value="Asp_Glu_race"/>
    <property type="match status" value="1"/>
</dbReference>
<dbReference type="PANTHER" id="PTHR21198:SF7">
    <property type="entry name" value="ASPARTATE-GLUTAMATE RACEMASE FAMILY"/>
    <property type="match status" value="1"/>
</dbReference>
<dbReference type="InterPro" id="IPR001920">
    <property type="entry name" value="Asp/Glu_race"/>
</dbReference>
<protein>
    <recommendedName>
        <fullName evidence="4">Aspartate racemase</fullName>
    </recommendedName>
</protein>
<evidence type="ECO:0008006" key="4">
    <source>
        <dbReference type="Google" id="ProtNLM"/>
    </source>
</evidence>
<dbReference type="EMBL" id="BARS01000282">
    <property type="protein sequence ID" value="GAF74884.1"/>
    <property type="molecule type" value="Genomic_DNA"/>
</dbReference>
<name>X0S1E2_9ZZZZ</name>
<evidence type="ECO:0000256" key="2">
    <source>
        <dbReference type="ARBA" id="ARBA00023235"/>
    </source>
</evidence>
<dbReference type="PROSITE" id="PS00923">
    <property type="entry name" value="ASP_GLU_RACEMASE_1"/>
    <property type="match status" value="1"/>
</dbReference>
<dbReference type="SUPFAM" id="SSF53681">
    <property type="entry name" value="Aspartate/glutamate racemase"/>
    <property type="match status" value="2"/>
</dbReference>
<dbReference type="InterPro" id="IPR015942">
    <property type="entry name" value="Asp/Glu/hydantoin_racemase"/>
</dbReference>
<dbReference type="PANTHER" id="PTHR21198">
    <property type="entry name" value="GLUTAMATE RACEMASE"/>
    <property type="match status" value="1"/>
</dbReference>
<dbReference type="PROSITE" id="PS00924">
    <property type="entry name" value="ASP_GLU_RACEMASE_2"/>
    <property type="match status" value="1"/>
</dbReference>
<organism evidence="3">
    <name type="scientific">marine sediment metagenome</name>
    <dbReference type="NCBI Taxonomy" id="412755"/>
    <lineage>
        <taxon>unclassified sequences</taxon>
        <taxon>metagenomes</taxon>
        <taxon>ecological metagenomes</taxon>
    </lineage>
</organism>
<dbReference type="InterPro" id="IPR033134">
    <property type="entry name" value="Asp/Glu_racemase_AS_2"/>
</dbReference>
<dbReference type="InterPro" id="IPR004380">
    <property type="entry name" value="Asp_race"/>
</dbReference>
<sequence length="231" mass="25632">MPEKIIGILGGMGPEATIDLFYKIIKFTPAEKDQDHLRIIIDNNPKIPDRTTAILGKGEDPLPVLQETARNLEKAGADFIIIPCNTAHYFLSSIQKSVRIPVLNIIEEAVKETQQRIPQIKKVGLLASIGVYKTKIYHQQFKKFNIEVIYPEEKDKEEAMKAIYAVKAGDLSNEVKGNILKIAQKLIDKGAEVIITGCTEIPLILKEGDVSVPIIDPTQILAKIAVQKAKL</sequence>
<proteinExistence type="inferred from homology"/>
<dbReference type="GO" id="GO:0047661">
    <property type="term" value="F:amino-acid racemase activity"/>
    <property type="evidence" value="ECO:0007669"/>
    <property type="project" value="InterPro"/>
</dbReference>
<evidence type="ECO:0000313" key="3">
    <source>
        <dbReference type="EMBL" id="GAF74884.1"/>
    </source>
</evidence>
<evidence type="ECO:0000256" key="1">
    <source>
        <dbReference type="ARBA" id="ARBA00007847"/>
    </source>
</evidence>
<comment type="caution">
    <text evidence="3">The sequence shown here is derived from an EMBL/GenBank/DDBJ whole genome shotgun (WGS) entry which is preliminary data.</text>
</comment>
<dbReference type="Gene3D" id="3.40.50.1860">
    <property type="match status" value="2"/>
</dbReference>
<accession>X0S1E2</accession>
<reference evidence="3" key="1">
    <citation type="journal article" date="2014" name="Front. Microbiol.">
        <title>High frequency of phylogenetically diverse reductive dehalogenase-homologous genes in deep subseafloor sedimentary metagenomes.</title>
        <authorList>
            <person name="Kawai M."/>
            <person name="Futagami T."/>
            <person name="Toyoda A."/>
            <person name="Takaki Y."/>
            <person name="Nishi S."/>
            <person name="Hori S."/>
            <person name="Arai W."/>
            <person name="Tsubouchi T."/>
            <person name="Morono Y."/>
            <person name="Uchiyama I."/>
            <person name="Ito T."/>
            <person name="Fujiyama A."/>
            <person name="Inagaki F."/>
            <person name="Takami H."/>
        </authorList>
    </citation>
    <scope>NUCLEOTIDE SEQUENCE</scope>
    <source>
        <strain evidence="3">Expedition CK06-06</strain>
    </source>
</reference>
<gene>
    <name evidence="3" type="ORF">S01H1_00742</name>
</gene>
<dbReference type="NCBIfam" id="TIGR00035">
    <property type="entry name" value="asp_race"/>
    <property type="match status" value="1"/>
</dbReference>
<dbReference type="InterPro" id="IPR018187">
    <property type="entry name" value="Asp/Glu_racemase_AS_1"/>
</dbReference>